<evidence type="ECO:0000313" key="2">
    <source>
        <dbReference type="EMBL" id="NIH53183.1"/>
    </source>
</evidence>
<dbReference type="Pfam" id="PF12680">
    <property type="entry name" value="SnoaL_2"/>
    <property type="match status" value="1"/>
</dbReference>
<dbReference type="PANTHER" id="PTHR41252">
    <property type="entry name" value="BLR2505 PROTEIN"/>
    <property type="match status" value="1"/>
</dbReference>
<dbReference type="Proteomes" id="UP000541033">
    <property type="component" value="Unassembled WGS sequence"/>
</dbReference>
<feature type="domain" description="SnoaL-like" evidence="1">
    <location>
        <begin position="8"/>
        <end position="118"/>
    </location>
</feature>
<proteinExistence type="predicted"/>
<keyword evidence="3" id="KW-1185">Reference proteome</keyword>
<organism evidence="2 3">
    <name type="scientific">Lysinibacter cavernae</name>
    <dbReference type="NCBI Taxonomy" id="1640652"/>
    <lineage>
        <taxon>Bacteria</taxon>
        <taxon>Bacillati</taxon>
        <taxon>Actinomycetota</taxon>
        <taxon>Actinomycetes</taxon>
        <taxon>Micrococcales</taxon>
        <taxon>Microbacteriaceae</taxon>
        <taxon>Lysinibacter</taxon>
    </lineage>
</organism>
<dbReference type="EMBL" id="JAAMOX010000001">
    <property type="protein sequence ID" value="NIH53183.1"/>
    <property type="molecule type" value="Genomic_DNA"/>
</dbReference>
<sequence>MSETKTTVDAFFAAFGTGNLDGVINTFGETVDFAVPGAPNVPWTGIRTTKTQVAEFFTMLMRDGLTEPEEFTLDAMIVDGEEAVAAGHSRFRVVKTGKTFDNQFAIRFTVQEGNIVRYHMHEDSYAISEAFKP</sequence>
<dbReference type="AlphaFoldDB" id="A0A7X5TTE0"/>
<accession>A0A7X5TTE0</accession>
<reference evidence="2 3" key="1">
    <citation type="submission" date="2020-02" db="EMBL/GenBank/DDBJ databases">
        <title>Sequencing the genomes of 1000 actinobacteria strains.</title>
        <authorList>
            <person name="Klenk H.-P."/>
        </authorList>
    </citation>
    <scope>NUCLEOTIDE SEQUENCE [LARGE SCALE GENOMIC DNA]</scope>
    <source>
        <strain evidence="2 3">DSM 27960</strain>
    </source>
</reference>
<comment type="caution">
    <text evidence="2">The sequence shown here is derived from an EMBL/GenBank/DDBJ whole genome shotgun (WGS) entry which is preliminary data.</text>
</comment>
<name>A0A7X5TTE0_9MICO</name>
<evidence type="ECO:0000313" key="3">
    <source>
        <dbReference type="Proteomes" id="UP000541033"/>
    </source>
</evidence>
<protein>
    <recommendedName>
        <fullName evidence="1">SnoaL-like domain-containing protein</fullName>
    </recommendedName>
</protein>
<dbReference type="Gene3D" id="3.10.450.50">
    <property type="match status" value="1"/>
</dbReference>
<gene>
    <name evidence="2" type="ORF">FHX76_001051</name>
</gene>
<evidence type="ECO:0000259" key="1">
    <source>
        <dbReference type="Pfam" id="PF12680"/>
    </source>
</evidence>
<dbReference type="PANTHER" id="PTHR41252:SF1">
    <property type="entry name" value="BLR2505 PROTEIN"/>
    <property type="match status" value="1"/>
</dbReference>
<dbReference type="SUPFAM" id="SSF54427">
    <property type="entry name" value="NTF2-like"/>
    <property type="match status" value="1"/>
</dbReference>
<dbReference type="InterPro" id="IPR032710">
    <property type="entry name" value="NTF2-like_dom_sf"/>
</dbReference>
<dbReference type="InterPro" id="IPR037401">
    <property type="entry name" value="SnoaL-like"/>
</dbReference>
<dbReference type="RefSeq" id="WP_167148585.1">
    <property type="nucleotide sequence ID" value="NZ_JAAMOX010000001.1"/>
</dbReference>